<keyword evidence="1" id="KW-1133">Transmembrane helix</keyword>
<reference evidence="2" key="1">
    <citation type="submission" date="2020-05" db="EMBL/GenBank/DDBJ databases">
        <title>Identification of trans-AT polyketide cluster in two marine bacteria, producers of a novel glutaramide-containing polyketide sesbanimide D and analogs.</title>
        <authorList>
            <person name="Kacar D."/>
            <person name="Rodriguez P."/>
            <person name="Canedo L."/>
            <person name="Gonzalez E."/>
            <person name="Galan B."/>
            <person name="De La Calle F."/>
            <person name="Garcia J.L."/>
        </authorList>
    </citation>
    <scope>NUCLEOTIDE SEQUENCE</scope>
    <source>
        <strain evidence="2">PHM038</strain>
    </source>
</reference>
<comment type="caution">
    <text evidence="2">The sequence shown here is derived from an EMBL/GenBank/DDBJ whole genome shotgun (WGS) entry which is preliminary data.</text>
</comment>
<accession>A0A926NRB3</accession>
<dbReference type="EMBL" id="JABFCZ010000006">
    <property type="protein sequence ID" value="MBD1545922.1"/>
    <property type="molecule type" value="Genomic_DNA"/>
</dbReference>
<dbReference type="Proteomes" id="UP000598467">
    <property type="component" value="Unassembled WGS sequence"/>
</dbReference>
<feature type="transmembrane region" description="Helical" evidence="1">
    <location>
        <begin position="77"/>
        <end position="96"/>
    </location>
</feature>
<evidence type="ECO:0000256" key="1">
    <source>
        <dbReference type="SAM" id="Phobius"/>
    </source>
</evidence>
<dbReference type="AlphaFoldDB" id="A0A926NRB3"/>
<evidence type="ECO:0000313" key="3">
    <source>
        <dbReference type="Proteomes" id="UP000598467"/>
    </source>
</evidence>
<protein>
    <submittedName>
        <fullName evidence="2">Uncharacterized protein</fullName>
    </submittedName>
</protein>
<feature type="transmembrane region" description="Helical" evidence="1">
    <location>
        <begin position="6"/>
        <end position="25"/>
    </location>
</feature>
<organism evidence="2 3">
    <name type="scientific">Roseibium aggregatum</name>
    <dbReference type="NCBI Taxonomy" id="187304"/>
    <lineage>
        <taxon>Bacteria</taxon>
        <taxon>Pseudomonadati</taxon>
        <taxon>Pseudomonadota</taxon>
        <taxon>Alphaproteobacteria</taxon>
        <taxon>Hyphomicrobiales</taxon>
        <taxon>Stappiaceae</taxon>
        <taxon>Roseibium</taxon>
    </lineage>
</organism>
<feature type="transmembrane region" description="Helical" evidence="1">
    <location>
        <begin position="32"/>
        <end position="51"/>
    </location>
</feature>
<name>A0A926NRB3_9HYPH</name>
<sequence>METEFTLMFSVFIPSAIALGAAAMTSEGWRRIVFVLAALVCGVLGVAWTSIKSGIERISPSVGEWASNFLGGEHTNTVLLVWFVLVIPVMTGLFITGKIKQAGSERFTVKKEAALADTLRNIDRTCFLLAENAKAIWQIEMLEDELGKLPQLVTDAKDDETMHAATQEISEYLRKLEIRLSGTRWHGDFRRINMSIEQGHEVKASDTPKGADPYKYKAYQITIVQRQHIEDFLVRSIGDARDHYHQIMRMVCERPDIHKG</sequence>
<keyword evidence="1" id="KW-0812">Transmembrane</keyword>
<evidence type="ECO:0000313" key="2">
    <source>
        <dbReference type="EMBL" id="MBD1545922.1"/>
    </source>
</evidence>
<dbReference type="RefSeq" id="WP_190290592.1">
    <property type="nucleotide sequence ID" value="NZ_JABFCZ010000006.1"/>
</dbReference>
<gene>
    <name evidence="2" type="ORF">HK439_06580</name>
</gene>
<keyword evidence="1" id="KW-0472">Membrane</keyword>
<proteinExistence type="predicted"/>